<protein>
    <submittedName>
        <fullName evidence="3">MerR family transcriptional regulator</fullName>
    </submittedName>
</protein>
<organism evidence="3 4">
    <name type="scientific">Paenibacillus thalictri</name>
    <dbReference type="NCBI Taxonomy" id="2527873"/>
    <lineage>
        <taxon>Bacteria</taxon>
        <taxon>Bacillati</taxon>
        <taxon>Bacillota</taxon>
        <taxon>Bacilli</taxon>
        <taxon>Bacillales</taxon>
        <taxon>Paenibacillaceae</taxon>
        <taxon>Paenibacillus</taxon>
    </lineage>
</organism>
<dbReference type="EMBL" id="SIRE01000012">
    <property type="protein sequence ID" value="TBL77496.1"/>
    <property type="molecule type" value="Genomic_DNA"/>
</dbReference>
<dbReference type="PRINTS" id="PR00040">
    <property type="entry name" value="HTHMERR"/>
</dbReference>
<dbReference type="GO" id="GO:0003677">
    <property type="term" value="F:DNA binding"/>
    <property type="evidence" value="ECO:0007669"/>
    <property type="project" value="UniProtKB-KW"/>
</dbReference>
<dbReference type="InterPro" id="IPR000551">
    <property type="entry name" value="MerR-type_HTH_dom"/>
</dbReference>
<evidence type="ECO:0000313" key="4">
    <source>
        <dbReference type="Proteomes" id="UP000293142"/>
    </source>
</evidence>
<dbReference type="SUPFAM" id="SSF46955">
    <property type="entry name" value="Putative DNA-binding domain"/>
    <property type="match status" value="1"/>
</dbReference>
<evidence type="ECO:0000256" key="1">
    <source>
        <dbReference type="ARBA" id="ARBA00023125"/>
    </source>
</evidence>
<reference evidence="3 4" key="1">
    <citation type="submission" date="2019-02" db="EMBL/GenBank/DDBJ databases">
        <title>Paenibacillus sp. nov., isolated from surface-sterilized tissue of Thalictrum simplex L.</title>
        <authorList>
            <person name="Tuo L."/>
        </authorList>
    </citation>
    <scope>NUCLEOTIDE SEQUENCE [LARGE SCALE GENOMIC DNA]</scope>
    <source>
        <strain evidence="3 4">N2SHLJ1</strain>
    </source>
</reference>
<sequence>MGDKYTSKQVSEKTGLSIHTLRYYEKIGLINGIERDENGYRLYSESDVAWFHIIKYYREMGMPINEMQQFRIKPEQGSSLTTARRQFMEQYRNKVIDQMKKLEETLVKIDYKIDLFKQLEASE</sequence>
<dbReference type="InterPro" id="IPR009061">
    <property type="entry name" value="DNA-bd_dom_put_sf"/>
</dbReference>
<proteinExistence type="predicted"/>
<feature type="domain" description="HTH merR-type" evidence="2">
    <location>
        <begin position="4"/>
        <end position="73"/>
    </location>
</feature>
<dbReference type="Gene3D" id="1.10.1660.10">
    <property type="match status" value="1"/>
</dbReference>
<dbReference type="Proteomes" id="UP000293142">
    <property type="component" value="Unassembled WGS sequence"/>
</dbReference>
<dbReference type="CDD" id="cd01109">
    <property type="entry name" value="HTH_YyaN"/>
    <property type="match status" value="1"/>
</dbReference>
<comment type="caution">
    <text evidence="3">The sequence shown here is derived from an EMBL/GenBank/DDBJ whole genome shotgun (WGS) entry which is preliminary data.</text>
</comment>
<gene>
    <name evidence="3" type="ORF">EYB31_18025</name>
</gene>
<dbReference type="PROSITE" id="PS50937">
    <property type="entry name" value="HTH_MERR_2"/>
    <property type="match status" value="1"/>
</dbReference>
<name>A0A4Q9DQG5_9BACL</name>
<evidence type="ECO:0000313" key="3">
    <source>
        <dbReference type="EMBL" id="TBL77496.1"/>
    </source>
</evidence>
<dbReference type="Pfam" id="PF13411">
    <property type="entry name" value="MerR_1"/>
    <property type="match status" value="1"/>
</dbReference>
<dbReference type="PANTHER" id="PTHR30204:SF98">
    <property type="entry name" value="HTH-TYPE TRANSCRIPTIONAL REGULATOR ADHR"/>
    <property type="match status" value="1"/>
</dbReference>
<dbReference type="GO" id="GO:0003700">
    <property type="term" value="F:DNA-binding transcription factor activity"/>
    <property type="evidence" value="ECO:0007669"/>
    <property type="project" value="InterPro"/>
</dbReference>
<evidence type="ECO:0000259" key="2">
    <source>
        <dbReference type="PROSITE" id="PS50937"/>
    </source>
</evidence>
<keyword evidence="4" id="KW-1185">Reference proteome</keyword>
<dbReference type="PANTHER" id="PTHR30204">
    <property type="entry name" value="REDOX-CYCLING DRUG-SENSING TRANSCRIPTIONAL ACTIVATOR SOXR"/>
    <property type="match status" value="1"/>
</dbReference>
<accession>A0A4Q9DQG5</accession>
<dbReference type="AlphaFoldDB" id="A0A4Q9DQG5"/>
<keyword evidence="1" id="KW-0238">DNA-binding</keyword>
<dbReference type="InterPro" id="IPR047057">
    <property type="entry name" value="MerR_fam"/>
</dbReference>
<dbReference type="SMART" id="SM00422">
    <property type="entry name" value="HTH_MERR"/>
    <property type="match status" value="1"/>
</dbReference>
<dbReference type="OrthoDB" id="9811174at2"/>